<dbReference type="InterPro" id="IPR034804">
    <property type="entry name" value="SQR/QFR_C/D"/>
</dbReference>
<protein>
    <recommendedName>
        <fullName evidence="4">Succinate dehydrogenase</fullName>
    </recommendedName>
</protein>
<evidence type="ECO:0008006" key="4">
    <source>
        <dbReference type="Google" id="ProtNLM"/>
    </source>
</evidence>
<keyword evidence="1" id="KW-0472">Membrane</keyword>
<feature type="transmembrane region" description="Helical" evidence="1">
    <location>
        <begin position="92"/>
        <end position="112"/>
    </location>
</feature>
<dbReference type="SUPFAM" id="SSF81343">
    <property type="entry name" value="Fumarate reductase respiratory complex transmembrane subunits"/>
    <property type="match status" value="1"/>
</dbReference>
<reference evidence="2 3" key="1">
    <citation type="submission" date="2019-04" db="EMBL/GenBank/DDBJ databases">
        <title>Niastella caeni sp. nov., isolated from activated sludge.</title>
        <authorList>
            <person name="Sheng M."/>
        </authorList>
    </citation>
    <scope>NUCLEOTIDE SEQUENCE [LARGE SCALE GENOMIC DNA]</scope>
    <source>
        <strain evidence="2 3">HX-2-15</strain>
    </source>
</reference>
<feature type="transmembrane region" description="Helical" evidence="1">
    <location>
        <begin position="46"/>
        <end position="72"/>
    </location>
</feature>
<keyword evidence="1" id="KW-0812">Transmembrane</keyword>
<dbReference type="EMBL" id="STFF01000002">
    <property type="protein sequence ID" value="THU40221.1"/>
    <property type="molecule type" value="Genomic_DNA"/>
</dbReference>
<dbReference type="OrthoDB" id="8114024at2"/>
<dbReference type="AlphaFoldDB" id="A0A4S8HY36"/>
<feature type="transmembrane region" description="Helical" evidence="1">
    <location>
        <begin position="181"/>
        <end position="204"/>
    </location>
</feature>
<gene>
    <name evidence="2" type="ORF">FAM09_10135</name>
</gene>
<evidence type="ECO:0000313" key="2">
    <source>
        <dbReference type="EMBL" id="THU40221.1"/>
    </source>
</evidence>
<proteinExistence type="predicted"/>
<dbReference type="Gene3D" id="1.20.1300.10">
    <property type="entry name" value="Fumarate reductase/succinate dehydrogenase, transmembrane subunit"/>
    <property type="match status" value="1"/>
</dbReference>
<evidence type="ECO:0000256" key="1">
    <source>
        <dbReference type="SAM" id="Phobius"/>
    </source>
</evidence>
<name>A0A4S8HY36_9BACT</name>
<keyword evidence="3" id="KW-1185">Reference proteome</keyword>
<sequence>MGATLKKYHRLSGLVIAAFMLLHITNHLFALGGPSLHITVMNFLRHIYLFPPVEIVLLTCVMFQIISGVTLVFRKGFSHQPFYIKLQVMSGLYLSFFMIIHVWAVLTARYHWNMETDFYFAAGVVNRFPEKLFFIPYYTLSIISTFVHIASAHYAKRVEQLKVFPYPMYEEIFRSKYRREAINICIAGFIITFLIMIAFSGVLYDIKS</sequence>
<evidence type="ECO:0000313" key="3">
    <source>
        <dbReference type="Proteomes" id="UP000306918"/>
    </source>
</evidence>
<dbReference type="RefSeq" id="WP_136576975.1">
    <property type="nucleotide sequence ID" value="NZ_STFF01000002.1"/>
</dbReference>
<dbReference type="Proteomes" id="UP000306918">
    <property type="component" value="Unassembled WGS sequence"/>
</dbReference>
<keyword evidence="1" id="KW-1133">Transmembrane helix</keyword>
<accession>A0A4S8HY36</accession>
<comment type="caution">
    <text evidence="2">The sequence shown here is derived from an EMBL/GenBank/DDBJ whole genome shotgun (WGS) entry which is preliminary data.</text>
</comment>
<organism evidence="2 3">
    <name type="scientific">Niastella caeni</name>
    <dbReference type="NCBI Taxonomy" id="2569763"/>
    <lineage>
        <taxon>Bacteria</taxon>
        <taxon>Pseudomonadati</taxon>
        <taxon>Bacteroidota</taxon>
        <taxon>Chitinophagia</taxon>
        <taxon>Chitinophagales</taxon>
        <taxon>Chitinophagaceae</taxon>
        <taxon>Niastella</taxon>
    </lineage>
</organism>
<dbReference type="GO" id="GO:0016020">
    <property type="term" value="C:membrane"/>
    <property type="evidence" value="ECO:0007669"/>
    <property type="project" value="InterPro"/>
</dbReference>
<feature type="transmembrane region" description="Helical" evidence="1">
    <location>
        <begin position="132"/>
        <end position="155"/>
    </location>
</feature>